<proteinExistence type="predicted"/>
<comment type="caution">
    <text evidence="1">The sequence shown here is derived from an EMBL/GenBank/DDBJ whole genome shotgun (WGS) entry which is preliminary data.</text>
</comment>
<evidence type="ECO:0000313" key="1">
    <source>
        <dbReference type="EMBL" id="CAI6376797.1"/>
    </source>
</evidence>
<evidence type="ECO:0000313" key="2">
    <source>
        <dbReference type="Proteomes" id="UP001160148"/>
    </source>
</evidence>
<accession>A0AAV0YB16</accession>
<protein>
    <submittedName>
        <fullName evidence="1">Uncharacterized protein</fullName>
    </submittedName>
</protein>
<organism evidence="1 2">
    <name type="scientific">Macrosiphum euphorbiae</name>
    <name type="common">potato aphid</name>
    <dbReference type="NCBI Taxonomy" id="13131"/>
    <lineage>
        <taxon>Eukaryota</taxon>
        <taxon>Metazoa</taxon>
        <taxon>Ecdysozoa</taxon>
        <taxon>Arthropoda</taxon>
        <taxon>Hexapoda</taxon>
        <taxon>Insecta</taxon>
        <taxon>Pterygota</taxon>
        <taxon>Neoptera</taxon>
        <taxon>Paraneoptera</taxon>
        <taxon>Hemiptera</taxon>
        <taxon>Sternorrhyncha</taxon>
        <taxon>Aphidomorpha</taxon>
        <taxon>Aphidoidea</taxon>
        <taxon>Aphididae</taxon>
        <taxon>Macrosiphini</taxon>
        <taxon>Macrosiphum</taxon>
    </lineage>
</organism>
<sequence length="81" mass="9378">MIPSVRHRFNLPMKLDHYTTQCDYVLRFCPRTKNARKKLKSTLSDEGVSWPPADGAFLKSKATYEALVTFSREALTNRTDR</sequence>
<keyword evidence="2" id="KW-1185">Reference proteome</keyword>
<dbReference type="AlphaFoldDB" id="A0AAV0YB16"/>
<dbReference type="EMBL" id="CARXXK010001576">
    <property type="protein sequence ID" value="CAI6376797.1"/>
    <property type="molecule type" value="Genomic_DNA"/>
</dbReference>
<gene>
    <name evidence="1" type="ORF">MEUPH1_LOCUS30134</name>
</gene>
<reference evidence="1 2" key="1">
    <citation type="submission" date="2023-01" db="EMBL/GenBank/DDBJ databases">
        <authorList>
            <person name="Whitehead M."/>
        </authorList>
    </citation>
    <scope>NUCLEOTIDE SEQUENCE [LARGE SCALE GENOMIC DNA]</scope>
</reference>
<name>A0AAV0YB16_9HEMI</name>
<dbReference type="Proteomes" id="UP001160148">
    <property type="component" value="Unassembled WGS sequence"/>
</dbReference>